<evidence type="ECO:0000313" key="2">
    <source>
        <dbReference type="EMBL" id="AFS80703.1"/>
    </source>
</evidence>
<dbReference type="STRING" id="1229908.NKOR_04065"/>
<accession>K0B3N2</accession>
<dbReference type="RefSeq" id="WP_014963090.1">
    <property type="nucleotide sequence ID" value="NC_018655.1"/>
</dbReference>
<dbReference type="KEGG" id="nkr:NKOR_04065"/>
<keyword evidence="3" id="KW-1185">Reference proteome</keyword>
<gene>
    <name evidence="2" type="ORF">NKOR_04065</name>
</gene>
<evidence type="ECO:0000313" key="3">
    <source>
        <dbReference type="Proteomes" id="UP000006101"/>
    </source>
</evidence>
<proteinExistence type="predicted"/>
<evidence type="ECO:0000256" key="1">
    <source>
        <dbReference type="SAM" id="MobiDB-lite"/>
    </source>
</evidence>
<reference evidence="2 3" key="1">
    <citation type="journal article" date="2012" name="J. Bacteriol.">
        <title>Draft Genome Sequence of an Ammonia-Oxidizing Archaeon, "Candidatus Nitrosopumilus koreensis" AR1, from Marine Sediment.</title>
        <authorList>
            <person name="Park S.J."/>
            <person name="Kim J.G."/>
            <person name="Jung M.Y."/>
            <person name="Kim S.J."/>
            <person name="Cha I.T."/>
            <person name="Kwon K."/>
            <person name="Lee J.H."/>
            <person name="Rhee S.K."/>
        </authorList>
    </citation>
    <scope>NUCLEOTIDE SEQUENCE [LARGE SCALE GENOMIC DNA]</scope>
    <source>
        <strain evidence="2 3">AR1</strain>
    </source>
</reference>
<dbReference type="EMBL" id="CP003842">
    <property type="protein sequence ID" value="AFS80703.1"/>
    <property type="molecule type" value="Genomic_DNA"/>
</dbReference>
<organism evidence="2 3">
    <name type="scientific">Candidatus Nitrosopumilus koreensis AR1</name>
    <dbReference type="NCBI Taxonomy" id="1229908"/>
    <lineage>
        <taxon>Archaea</taxon>
        <taxon>Nitrososphaerota</taxon>
        <taxon>Nitrososphaeria</taxon>
        <taxon>Nitrosopumilales</taxon>
        <taxon>Nitrosopumilaceae</taxon>
        <taxon>Nitrosopumilus</taxon>
    </lineage>
</organism>
<feature type="region of interest" description="Disordered" evidence="1">
    <location>
        <begin position="47"/>
        <end position="68"/>
    </location>
</feature>
<dbReference type="HOGENOM" id="CLU_2783840_0_0_2"/>
<sequence>MATKNNPGRISKFLTRADKAIDGGIKKADEMLDEAVEFGHMTYDGAKKTRDESRRRVAKKAAKKTDGK</sequence>
<dbReference type="PATRIC" id="fig|1229908.8.peg.880"/>
<protein>
    <submittedName>
        <fullName evidence="2">Uncharacterized protein</fullName>
    </submittedName>
</protein>
<dbReference type="Proteomes" id="UP000006101">
    <property type="component" value="Chromosome"/>
</dbReference>
<name>K0B3N2_9ARCH</name>
<dbReference type="AlphaFoldDB" id="K0B3N2"/>
<dbReference type="GeneID" id="13724851"/>